<feature type="region of interest" description="Disordered" evidence="1">
    <location>
        <begin position="101"/>
        <end position="154"/>
    </location>
</feature>
<reference evidence="2" key="2">
    <citation type="journal article" date="2022" name="Hortic Res">
        <title>The genome of Dioscorea zingiberensis sheds light on the biosynthesis, origin and evolution of the medicinally important diosgenin saponins.</title>
        <authorList>
            <person name="Li Y."/>
            <person name="Tan C."/>
            <person name="Li Z."/>
            <person name="Guo J."/>
            <person name="Li S."/>
            <person name="Chen X."/>
            <person name="Wang C."/>
            <person name="Dai X."/>
            <person name="Yang H."/>
            <person name="Song W."/>
            <person name="Hou L."/>
            <person name="Xu J."/>
            <person name="Tong Z."/>
            <person name="Xu A."/>
            <person name="Yuan X."/>
            <person name="Wang W."/>
            <person name="Yang Q."/>
            <person name="Chen L."/>
            <person name="Sun Z."/>
            <person name="Wang K."/>
            <person name="Pan B."/>
            <person name="Chen J."/>
            <person name="Bao Y."/>
            <person name="Liu F."/>
            <person name="Qi X."/>
            <person name="Gang D.R."/>
            <person name="Wen J."/>
            <person name="Li J."/>
        </authorList>
    </citation>
    <scope>NUCLEOTIDE SEQUENCE</scope>
    <source>
        <strain evidence="2">Dzin_1.0</strain>
    </source>
</reference>
<sequence length="217" mass="24850">MASSSSLSRGFLSPTELALENTESRLRRYRYHEKPFSREANRALLLLTHKLRRTRELIRSSNNELQGERVTSLLSELKEVLYDVQDLADELEYLELTRKEKDAKEAKETKMPEAATSLSRRSKRPQDQNPRKAKDAKETNMPEAATSLSRGSKRPLDDVMINQLRQITNQLRRIYTHLEDAIGNVQDFNVGKQQLPVALPHHGFTGSSHWSLVLASI</sequence>
<keyword evidence="3" id="KW-1185">Reference proteome</keyword>
<accession>A0A9D5DAQ7</accession>
<proteinExistence type="predicted"/>
<organism evidence="2 3">
    <name type="scientific">Dioscorea zingiberensis</name>
    <dbReference type="NCBI Taxonomy" id="325984"/>
    <lineage>
        <taxon>Eukaryota</taxon>
        <taxon>Viridiplantae</taxon>
        <taxon>Streptophyta</taxon>
        <taxon>Embryophyta</taxon>
        <taxon>Tracheophyta</taxon>
        <taxon>Spermatophyta</taxon>
        <taxon>Magnoliopsida</taxon>
        <taxon>Liliopsida</taxon>
        <taxon>Dioscoreales</taxon>
        <taxon>Dioscoreaceae</taxon>
        <taxon>Dioscorea</taxon>
    </lineage>
</organism>
<protein>
    <submittedName>
        <fullName evidence="2">Uncharacterized protein</fullName>
    </submittedName>
</protein>
<dbReference type="AlphaFoldDB" id="A0A9D5DAQ7"/>
<gene>
    <name evidence="2" type="ORF">J5N97_005965</name>
</gene>
<evidence type="ECO:0000313" key="2">
    <source>
        <dbReference type="EMBL" id="KAJ0987609.1"/>
    </source>
</evidence>
<dbReference type="Proteomes" id="UP001085076">
    <property type="component" value="Miscellaneous, Linkage group lg01"/>
</dbReference>
<feature type="compositionally biased region" description="Basic and acidic residues" evidence="1">
    <location>
        <begin position="124"/>
        <end position="140"/>
    </location>
</feature>
<name>A0A9D5DAQ7_9LILI</name>
<dbReference type="EMBL" id="JAGGNH010000001">
    <property type="protein sequence ID" value="KAJ0987609.1"/>
    <property type="molecule type" value="Genomic_DNA"/>
</dbReference>
<reference evidence="2" key="1">
    <citation type="submission" date="2021-03" db="EMBL/GenBank/DDBJ databases">
        <authorList>
            <person name="Li Z."/>
            <person name="Yang C."/>
        </authorList>
    </citation>
    <scope>NUCLEOTIDE SEQUENCE</scope>
    <source>
        <strain evidence="2">Dzin_1.0</strain>
        <tissue evidence="2">Leaf</tissue>
    </source>
</reference>
<feature type="compositionally biased region" description="Basic and acidic residues" evidence="1">
    <location>
        <begin position="101"/>
        <end position="111"/>
    </location>
</feature>
<evidence type="ECO:0000313" key="3">
    <source>
        <dbReference type="Proteomes" id="UP001085076"/>
    </source>
</evidence>
<comment type="caution">
    <text evidence="2">The sequence shown here is derived from an EMBL/GenBank/DDBJ whole genome shotgun (WGS) entry which is preliminary data.</text>
</comment>
<evidence type="ECO:0000256" key="1">
    <source>
        <dbReference type="SAM" id="MobiDB-lite"/>
    </source>
</evidence>